<evidence type="ECO:0000256" key="6">
    <source>
        <dbReference type="ARBA" id="ARBA00023110"/>
    </source>
</evidence>
<evidence type="ECO:0000256" key="13">
    <source>
        <dbReference type="SAM" id="SignalP"/>
    </source>
</evidence>
<keyword evidence="9 11" id="KW-0413">Isomerase</keyword>
<comment type="similarity">
    <text evidence="3 11">Belongs to the PrsA family.</text>
</comment>
<evidence type="ECO:0000256" key="7">
    <source>
        <dbReference type="ARBA" id="ARBA00023136"/>
    </source>
</evidence>
<dbReference type="SUPFAM" id="SSF109998">
    <property type="entry name" value="Triger factor/SurA peptide-binding domain-like"/>
    <property type="match status" value="1"/>
</dbReference>
<dbReference type="SUPFAM" id="SSF54534">
    <property type="entry name" value="FKBP-like"/>
    <property type="match status" value="1"/>
</dbReference>
<dbReference type="InterPro" id="IPR046357">
    <property type="entry name" value="PPIase_dom_sf"/>
</dbReference>
<keyword evidence="8 11" id="KW-0564">Palmitate</keyword>
<gene>
    <name evidence="11" type="primary">prsA</name>
    <name evidence="15" type="ORF">OE104_08715</name>
</gene>
<feature type="signal peptide" evidence="13">
    <location>
        <begin position="1"/>
        <end position="20"/>
    </location>
</feature>
<dbReference type="InterPro" id="IPR050245">
    <property type="entry name" value="PrsA_foldase"/>
</dbReference>
<dbReference type="EMBL" id="CP106878">
    <property type="protein sequence ID" value="WAA11303.1"/>
    <property type="molecule type" value="Genomic_DNA"/>
</dbReference>
<dbReference type="Pfam" id="PF00639">
    <property type="entry name" value="Rotamase"/>
    <property type="match status" value="1"/>
</dbReference>
<dbReference type="Proteomes" id="UP001164718">
    <property type="component" value="Chromosome"/>
</dbReference>
<keyword evidence="7 11" id="KW-0472">Membrane</keyword>
<dbReference type="GO" id="GO:0006457">
    <property type="term" value="P:protein folding"/>
    <property type="evidence" value="ECO:0007669"/>
    <property type="project" value="UniProtKB-UniRule"/>
</dbReference>
<keyword evidence="16" id="KW-1185">Reference proteome</keyword>
<dbReference type="Gene3D" id="3.10.50.40">
    <property type="match status" value="1"/>
</dbReference>
<evidence type="ECO:0000256" key="1">
    <source>
        <dbReference type="ARBA" id="ARBA00000971"/>
    </source>
</evidence>
<dbReference type="HAMAP" id="MF_01145">
    <property type="entry name" value="Foldase_PrsA"/>
    <property type="match status" value="1"/>
</dbReference>
<proteinExistence type="inferred from homology"/>
<comment type="function">
    <text evidence="11">Plays a major role in protein secretion by helping the post-translocational extracellular folding of several secreted proteins.</text>
</comment>
<dbReference type="PANTHER" id="PTHR47245">
    <property type="entry name" value="PEPTIDYLPROLYL ISOMERASE"/>
    <property type="match status" value="1"/>
</dbReference>
<dbReference type="InterPro" id="IPR000297">
    <property type="entry name" value="PPIase_PpiC"/>
</dbReference>
<evidence type="ECO:0000256" key="2">
    <source>
        <dbReference type="ARBA" id="ARBA00004193"/>
    </source>
</evidence>
<keyword evidence="6 11" id="KW-0697">Rotamase</keyword>
<dbReference type="GO" id="GO:0005886">
    <property type="term" value="C:plasma membrane"/>
    <property type="evidence" value="ECO:0007669"/>
    <property type="project" value="UniProtKB-SubCell"/>
</dbReference>
<dbReference type="InterPro" id="IPR027304">
    <property type="entry name" value="Trigger_fact/SurA_dom_sf"/>
</dbReference>
<comment type="subcellular location">
    <subcellularLocation>
        <location evidence="2 11">Cell membrane</location>
        <topology evidence="2 11">Lipid-anchor</topology>
    </subcellularLocation>
</comment>
<keyword evidence="12" id="KW-0175">Coiled coil</keyword>
<dbReference type="PANTHER" id="PTHR47245:SF1">
    <property type="entry name" value="FOLDASE PROTEIN PRSA"/>
    <property type="match status" value="1"/>
</dbReference>
<sequence length="291" mass="33020">MKKKYLLPITLAAGVFALSACNNSDVIVESDAGNITKDEFYEVLKDRYGESTLQELVYKKVLSDKYEVSDEEVEEYLVNFLKSYYGEDSYESVWEQIKADTTQYNSMIESAELGLLQEKAAMDGMEVTEEELQQQYSYETKVVTARHILVNDEETAQEVLDKLNNGESFEDLAKEYSQDTVSAENGGDLGELDPTSLVQEFSAAAFALEEGEISEPVETQYGFHIIQVTKIEQKEDVESYEDMKQELIEKVKQSKLTNDLVQEALDNLIESADIKVNDSDLENLFELEESE</sequence>
<evidence type="ECO:0000256" key="5">
    <source>
        <dbReference type="ARBA" id="ARBA00022729"/>
    </source>
</evidence>
<evidence type="ECO:0000256" key="12">
    <source>
        <dbReference type="SAM" id="Coils"/>
    </source>
</evidence>
<dbReference type="GO" id="GO:0003755">
    <property type="term" value="F:peptidyl-prolyl cis-trans isomerase activity"/>
    <property type="evidence" value="ECO:0007669"/>
    <property type="project" value="UniProtKB-UniRule"/>
</dbReference>
<dbReference type="KEGG" id="faf:OE104_08715"/>
<evidence type="ECO:0000313" key="16">
    <source>
        <dbReference type="Proteomes" id="UP001164718"/>
    </source>
</evidence>
<feature type="coiled-coil region" evidence="12">
    <location>
        <begin position="230"/>
        <end position="257"/>
    </location>
</feature>
<evidence type="ECO:0000256" key="4">
    <source>
        <dbReference type="ARBA" id="ARBA00022475"/>
    </source>
</evidence>
<organism evidence="15 16">
    <name type="scientific">Fervidibacillus albus</name>
    <dbReference type="NCBI Taxonomy" id="2980026"/>
    <lineage>
        <taxon>Bacteria</taxon>
        <taxon>Bacillati</taxon>
        <taxon>Bacillota</taxon>
        <taxon>Bacilli</taxon>
        <taxon>Bacillales</taxon>
        <taxon>Bacillaceae</taxon>
        <taxon>Fervidibacillus</taxon>
    </lineage>
</organism>
<name>A0A9E8LX31_9BACI</name>
<evidence type="ECO:0000256" key="9">
    <source>
        <dbReference type="ARBA" id="ARBA00023235"/>
    </source>
</evidence>
<evidence type="ECO:0000256" key="3">
    <source>
        <dbReference type="ARBA" id="ARBA00006071"/>
    </source>
</evidence>
<dbReference type="EC" id="5.2.1.8" evidence="11"/>
<keyword evidence="4 11" id="KW-1003">Cell membrane</keyword>
<dbReference type="PROSITE" id="PS01096">
    <property type="entry name" value="PPIC_PPIASE_1"/>
    <property type="match status" value="1"/>
</dbReference>
<dbReference type="InterPro" id="IPR023058">
    <property type="entry name" value="PPIase_PpiC_CS"/>
</dbReference>
<reference evidence="15" key="1">
    <citation type="submission" date="2022-09" db="EMBL/GenBank/DDBJ databases">
        <title>Complete Genomes of Fervidibacillus albus and Fervidibacillus halotolerans isolated from tidal flat sediments.</title>
        <authorList>
            <person name="Kwon K.K."/>
            <person name="Yang S.-H."/>
            <person name="Park M.J."/>
            <person name="Oh H.-M."/>
        </authorList>
    </citation>
    <scope>NUCLEOTIDE SEQUENCE</scope>
    <source>
        <strain evidence="15">MEBiC13591</strain>
    </source>
</reference>
<comment type="catalytic activity">
    <reaction evidence="1 11">
        <text>[protein]-peptidylproline (omega=180) = [protein]-peptidylproline (omega=0)</text>
        <dbReference type="Rhea" id="RHEA:16237"/>
        <dbReference type="Rhea" id="RHEA-COMP:10747"/>
        <dbReference type="Rhea" id="RHEA-COMP:10748"/>
        <dbReference type="ChEBI" id="CHEBI:83833"/>
        <dbReference type="ChEBI" id="CHEBI:83834"/>
        <dbReference type="EC" id="5.2.1.8"/>
    </reaction>
</comment>
<evidence type="ECO:0000256" key="10">
    <source>
        <dbReference type="ARBA" id="ARBA00023288"/>
    </source>
</evidence>
<protein>
    <recommendedName>
        <fullName evidence="11">Foldase protein PrsA</fullName>
        <ecNumber evidence="11">5.2.1.8</ecNumber>
    </recommendedName>
</protein>
<keyword evidence="10 11" id="KW-0449">Lipoprotein</keyword>
<evidence type="ECO:0000313" key="15">
    <source>
        <dbReference type="EMBL" id="WAA11303.1"/>
    </source>
</evidence>
<evidence type="ECO:0000256" key="11">
    <source>
        <dbReference type="HAMAP-Rule" id="MF_01145"/>
    </source>
</evidence>
<dbReference type="RefSeq" id="WP_275419126.1">
    <property type="nucleotide sequence ID" value="NZ_CP106878.1"/>
</dbReference>
<dbReference type="PROSITE" id="PS50198">
    <property type="entry name" value="PPIC_PPIASE_2"/>
    <property type="match status" value="1"/>
</dbReference>
<dbReference type="InterPro" id="IPR023059">
    <property type="entry name" value="Foldase_PrsA"/>
</dbReference>
<dbReference type="AlphaFoldDB" id="A0A9E8LX31"/>
<evidence type="ECO:0000256" key="8">
    <source>
        <dbReference type="ARBA" id="ARBA00023139"/>
    </source>
</evidence>
<evidence type="ECO:0000259" key="14">
    <source>
        <dbReference type="PROSITE" id="PS50198"/>
    </source>
</evidence>
<dbReference type="PROSITE" id="PS51257">
    <property type="entry name" value="PROKAR_LIPOPROTEIN"/>
    <property type="match status" value="1"/>
</dbReference>
<accession>A0A9E8LX31</accession>
<feature type="chain" id="PRO_5038891345" description="Foldase protein PrsA" evidence="13">
    <location>
        <begin position="21"/>
        <end position="291"/>
    </location>
</feature>
<feature type="domain" description="PpiC" evidence="14">
    <location>
        <begin position="140"/>
        <end position="230"/>
    </location>
</feature>
<keyword evidence="5 11" id="KW-0732">Signal</keyword>